<keyword evidence="7" id="KW-0547">Nucleotide-binding</keyword>
<dbReference type="EC" id="2.7.7.2" evidence="2"/>
<feature type="non-terminal residue" evidence="11">
    <location>
        <position position="67"/>
    </location>
</feature>
<name>X0TZR3_9ZZZZ</name>
<keyword evidence="8" id="KW-0274">FAD</keyword>
<keyword evidence="6" id="KW-0548">Nucleotidyltransferase</keyword>
<keyword evidence="9" id="KW-0067">ATP-binding</keyword>
<dbReference type="GO" id="GO:0009231">
    <property type="term" value="P:riboflavin biosynthetic process"/>
    <property type="evidence" value="ECO:0007669"/>
    <property type="project" value="InterPro"/>
</dbReference>
<feature type="domain" description="FAD synthetase" evidence="10">
    <location>
        <begin position="3"/>
        <end position="65"/>
    </location>
</feature>
<sequence length="67" mass="7326">MAGTVITIGTFDGVHLGHQAALRQTAKLSSEQNLASIAYTFPFPQNQIKPCLLLPQSIKVKLLNEYV</sequence>
<dbReference type="GO" id="GO:0005524">
    <property type="term" value="F:ATP binding"/>
    <property type="evidence" value="ECO:0007669"/>
    <property type="project" value="UniProtKB-KW"/>
</dbReference>
<organism evidence="11">
    <name type="scientific">marine sediment metagenome</name>
    <dbReference type="NCBI Taxonomy" id="412755"/>
    <lineage>
        <taxon>unclassified sequences</taxon>
        <taxon>metagenomes</taxon>
        <taxon>ecological metagenomes</taxon>
    </lineage>
</organism>
<comment type="caution">
    <text evidence="11">The sequence shown here is derived from an EMBL/GenBank/DDBJ whole genome shotgun (WGS) entry which is preliminary data.</text>
</comment>
<gene>
    <name evidence="11" type="ORF">S01H1_11724</name>
</gene>
<dbReference type="InterPro" id="IPR015864">
    <property type="entry name" value="FAD_synthase"/>
</dbReference>
<dbReference type="GO" id="GO:0003919">
    <property type="term" value="F:FMN adenylyltransferase activity"/>
    <property type="evidence" value="ECO:0007669"/>
    <property type="project" value="UniProtKB-EC"/>
</dbReference>
<protein>
    <recommendedName>
        <fullName evidence="2">FAD synthase</fullName>
        <ecNumber evidence="2">2.7.7.2</ecNumber>
    </recommendedName>
</protein>
<dbReference type="InterPro" id="IPR004821">
    <property type="entry name" value="Cyt_trans-like"/>
</dbReference>
<evidence type="ECO:0000256" key="2">
    <source>
        <dbReference type="ARBA" id="ARBA00012393"/>
    </source>
</evidence>
<evidence type="ECO:0000256" key="9">
    <source>
        <dbReference type="ARBA" id="ARBA00022840"/>
    </source>
</evidence>
<proteinExistence type="predicted"/>
<keyword evidence="5" id="KW-0808">Transferase</keyword>
<comment type="pathway">
    <text evidence="1">Cofactor biosynthesis; FAD biosynthesis; FAD from FMN: step 1/1.</text>
</comment>
<evidence type="ECO:0000313" key="11">
    <source>
        <dbReference type="EMBL" id="GAF81655.1"/>
    </source>
</evidence>
<dbReference type="EMBL" id="BARS01005987">
    <property type="protein sequence ID" value="GAF81655.1"/>
    <property type="molecule type" value="Genomic_DNA"/>
</dbReference>
<dbReference type="UniPathway" id="UPA00277">
    <property type="reaction ID" value="UER00407"/>
</dbReference>
<dbReference type="GO" id="GO:0006747">
    <property type="term" value="P:FAD biosynthetic process"/>
    <property type="evidence" value="ECO:0007669"/>
    <property type="project" value="UniProtKB-UniPathway"/>
</dbReference>
<dbReference type="InterPro" id="IPR014729">
    <property type="entry name" value="Rossmann-like_a/b/a_fold"/>
</dbReference>
<dbReference type="NCBIfam" id="TIGR00125">
    <property type="entry name" value="cyt_tran_rel"/>
    <property type="match status" value="1"/>
</dbReference>
<dbReference type="AlphaFoldDB" id="X0TZR3"/>
<evidence type="ECO:0000256" key="5">
    <source>
        <dbReference type="ARBA" id="ARBA00022679"/>
    </source>
</evidence>
<dbReference type="Gene3D" id="3.40.50.620">
    <property type="entry name" value="HUPs"/>
    <property type="match status" value="1"/>
</dbReference>
<evidence type="ECO:0000256" key="3">
    <source>
        <dbReference type="ARBA" id="ARBA00022630"/>
    </source>
</evidence>
<evidence type="ECO:0000256" key="7">
    <source>
        <dbReference type="ARBA" id="ARBA00022741"/>
    </source>
</evidence>
<reference evidence="11" key="1">
    <citation type="journal article" date="2014" name="Front. Microbiol.">
        <title>High frequency of phylogenetically diverse reductive dehalogenase-homologous genes in deep subseafloor sedimentary metagenomes.</title>
        <authorList>
            <person name="Kawai M."/>
            <person name="Futagami T."/>
            <person name="Toyoda A."/>
            <person name="Takaki Y."/>
            <person name="Nishi S."/>
            <person name="Hori S."/>
            <person name="Arai W."/>
            <person name="Tsubouchi T."/>
            <person name="Morono Y."/>
            <person name="Uchiyama I."/>
            <person name="Ito T."/>
            <person name="Fujiyama A."/>
            <person name="Inagaki F."/>
            <person name="Takami H."/>
        </authorList>
    </citation>
    <scope>NUCLEOTIDE SEQUENCE</scope>
    <source>
        <strain evidence="11">Expedition CK06-06</strain>
    </source>
</reference>
<keyword evidence="3" id="KW-0285">Flavoprotein</keyword>
<dbReference type="Pfam" id="PF06574">
    <property type="entry name" value="FAD_syn"/>
    <property type="match status" value="1"/>
</dbReference>
<evidence type="ECO:0000256" key="6">
    <source>
        <dbReference type="ARBA" id="ARBA00022695"/>
    </source>
</evidence>
<evidence type="ECO:0000256" key="1">
    <source>
        <dbReference type="ARBA" id="ARBA00004726"/>
    </source>
</evidence>
<keyword evidence="4" id="KW-0288">FMN</keyword>
<dbReference type="SUPFAM" id="SSF52374">
    <property type="entry name" value="Nucleotidylyl transferase"/>
    <property type="match status" value="1"/>
</dbReference>
<evidence type="ECO:0000256" key="8">
    <source>
        <dbReference type="ARBA" id="ARBA00022827"/>
    </source>
</evidence>
<evidence type="ECO:0000256" key="4">
    <source>
        <dbReference type="ARBA" id="ARBA00022643"/>
    </source>
</evidence>
<accession>X0TZR3</accession>
<evidence type="ECO:0000259" key="10">
    <source>
        <dbReference type="Pfam" id="PF06574"/>
    </source>
</evidence>